<gene>
    <name evidence="2" type="ORF">FTOL_05807</name>
</gene>
<organism evidence="2 3">
    <name type="scientific">Fusarium torulosum</name>
    <dbReference type="NCBI Taxonomy" id="33205"/>
    <lineage>
        <taxon>Eukaryota</taxon>
        <taxon>Fungi</taxon>
        <taxon>Dikarya</taxon>
        <taxon>Ascomycota</taxon>
        <taxon>Pezizomycotina</taxon>
        <taxon>Sordariomycetes</taxon>
        <taxon>Hypocreomycetidae</taxon>
        <taxon>Hypocreales</taxon>
        <taxon>Nectriaceae</taxon>
        <taxon>Fusarium</taxon>
    </lineage>
</organism>
<evidence type="ECO:0000313" key="3">
    <source>
        <dbReference type="Proteomes" id="UP001187734"/>
    </source>
</evidence>
<proteinExistence type="predicted"/>
<accession>A0AAE8M7X5</accession>
<reference evidence="2" key="1">
    <citation type="submission" date="2018-03" db="EMBL/GenBank/DDBJ databases">
        <authorList>
            <person name="Guldener U."/>
        </authorList>
    </citation>
    <scope>NUCLEOTIDE SEQUENCE</scope>
</reference>
<feature type="compositionally biased region" description="Polar residues" evidence="1">
    <location>
        <begin position="219"/>
        <end position="238"/>
    </location>
</feature>
<evidence type="ECO:0000256" key="1">
    <source>
        <dbReference type="SAM" id="MobiDB-lite"/>
    </source>
</evidence>
<keyword evidence="3" id="KW-1185">Reference proteome</keyword>
<sequence>MALADCGCSLERYYVVFANTDSIKTEQVIKTHLKRKDTCKSVMAFLPTLEEFPSDFITTHGIAGCNLLDYSDRIHQRGLIEMAHEYLCVCGNGSVYWPDWASHPDSLQYPQDSDEIYYNIIWFFARQNKNRIGERIRSKRPQHQHQPQSTVPNIEGPTPSLDGPLAPLYVSPTDEGGGSLPSSQSILATQNTLPDAPRNEGQRIHYGQRFSPDELAQDHYSQPDAQQQHLSQVQNEPGSHNRMDLDRQPSPLPIHFAPAINRPVTTASAGTQTFDQDEQRPAREQNAPPPSSMNTNSASQESNRAHNNRINRAHPPSSNREIARSYSPPLARPPRNAHPVAECTIDFVVSYDFMPGFNVLMALDGDIFSYSLKRLFDEANWQTNFEWLLIFLQAPSTSLGVSNLCFMECVLKNNERKFQTVLRRFKQQAEYLKSCYTQLNRDAVIEVCFEPLVNGHTHSALLDAWFHHTN</sequence>
<feature type="compositionally biased region" description="Polar residues" evidence="1">
    <location>
        <begin position="292"/>
        <end position="302"/>
    </location>
</feature>
<dbReference type="EMBL" id="ONZP01000184">
    <property type="protein sequence ID" value="SPJ76076.1"/>
    <property type="molecule type" value="Genomic_DNA"/>
</dbReference>
<protein>
    <submittedName>
        <fullName evidence="2">Uncharacterized protein</fullName>
    </submittedName>
</protein>
<dbReference type="AlphaFoldDB" id="A0AAE8M7X5"/>
<feature type="region of interest" description="Disordered" evidence="1">
    <location>
        <begin position="137"/>
        <end position="185"/>
    </location>
</feature>
<name>A0AAE8M7X5_9HYPO</name>
<feature type="region of interest" description="Disordered" evidence="1">
    <location>
        <begin position="217"/>
        <end position="335"/>
    </location>
</feature>
<comment type="caution">
    <text evidence="2">The sequence shown here is derived from an EMBL/GenBank/DDBJ whole genome shotgun (WGS) entry which is preliminary data.</text>
</comment>
<evidence type="ECO:0000313" key="2">
    <source>
        <dbReference type="EMBL" id="SPJ76076.1"/>
    </source>
</evidence>
<dbReference type="Proteomes" id="UP001187734">
    <property type="component" value="Unassembled WGS sequence"/>
</dbReference>
<feature type="compositionally biased region" description="Polar residues" evidence="1">
    <location>
        <begin position="263"/>
        <end position="274"/>
    </location>
</feature>